<evidence type="ECO:0000313" key="4">
    <source>
        <dbReference type="EMBL" id="EYF02730.1"/>
    </source>
</evidence>
<keyword evidence="4" id="KW-0723">Serine/threonine-protein kinase</keyword>
<dbReference type="InterPro" id="IPR005532">
    <property type="entry name" value="SUMF_dom"/>
</dbReference>
<feature type="compositionally biased region" description="Low complexity" evidence="1">
    <location>
        <begin position="408"/>
        <end position="442"/>
    </location>
</feature>
<reference evidence="4 5" key="1">
    <citation type="submission" date="2013-05" db="EMBL/GenBank/DDBJ databases">
        <title>Genome assembly of Chondromyces apiculatus DSM 436.</title>
        <authorList>
            <person name="Sharma G."/>
            <person name="Khatri I."/>
            <person name="Kaur C."/>
            <person name="Mayilraj S."/>
            <person name="Subramanian S."/>
        </authorList>
    </citation>
    <scope>NUCLEOTIDE SEQUENCE [LARGE SCALE GENOMIC DNA]</scope>
    <source>
        <strain evidence="4 5">DSM 436</strain>
    </source>
</reference>
<dbReference type="EMBL" id="ASRX01000056">
    <property type="protein sequence ID" value="EYF02730.1"/>
    <property type="molecule type" value="Genomic_DNA"/>
</dbReference>
<dbReference type="InterPro" id="IPR042095">
    <property type="entry name" value="SUMF_sf"/>
</dbReference>
<dbReference type="Proteomes" id="UP000019678">
    <property type="component" value="Unassembled WGS sequence"/>
</dbReference>
<sequence length="442" mass="45169">MVAAVLLALGVCSAACSKSSEDAAPPAESGAPVAATGAPGSSAATTAAAPAGKGTSSATTGASEEELLRTPGPSVKIPAGKLVAGTACGDHPRAPGEELAGESVELGEFDIDVYPYPNDPTKKPATGFKRARAAELCEMRGRRLCTELEWERACKGPSNTRYEYGNKFEAKSCPTGLKKDTPLSEFEKCASGFGARAMHGYVWEWTASPWKRGKVTEGEEKGVLRGGFGGTPYANMRCTSVKAADPAVVSWEAGFRCCGGTANTAEVVIPAPEEEPAALAEEASVDEALAGRLQKALAHAQVKTEGTFSKVWRWRPAFNEELIVARFESKGEEGGAVVQPVVIRLCDNAVSVLGRMAGPVGEMGEPVVKSDAPGAASFPLKSGSDAGDVKFVYQFAQVATQAPPWVKAGGPASSASAGASAAPTAAPSAAPAAPTGAPVSGP</sequence>
<feature type="chain" id="PRO_5001500088" evidence="2">
    <location>
        <begin position="18"/>
        <end position="442"/>
    </location>
</feature>
<organism evidence="4 5">
    <name type="scientific">Chondromyces apiculatus DSM 436</name>
    <dbReference type="NCBI Taxonomy" id="1192034"/>
    <lineage>
        <taxon>Bacteria</taxon>
        <taxon>Pseudomonadati</taxon>
        <taxon>Myxococcota</taxon>
        <taxon>Polyangia</taxon>
        <taxon>Polyangiales</taxon>
        <taxon>Polyangiaceae</taxon>
        <taxon>Chondromyces</taxon>
    </lineage>
</organism>
<dbReference type="eggNOG" id="COG1262">
    <property type="taxonomic scope" value="Bacteria"/>
</dbReference>
<accession>A0A017T1K4</accession>
<evidence type="ECO:0000256" key="1">
    <source>
        <dbReference type="SAM" id="MobiDB-lite"/>
    </source>
</evidence>
<feature type="compositionally biased region" description="Low complexity" evidence="1">
    <location>
        <begin position="29"/>
        <end position="62"/>
    </location>
</feature>
<keyword evidence="4" id="KW-0808">Transferase</keyword>
<feature type="signal peptide" evidence="2">
    <location>
        <begin position="1"/>
        <end position="17"/>
    </location>
</feature>
<gene>
    <name evidence="4" type="ORF">CAP_6620</name>
</gene>
<feature type="region of interest" description="Disordered" evidence="1">
    <location>
        <begin position="19"/>
        <end position="78"/>
    </location>
</feature>
<name>A0A017T1K4_9BACT</name>
<feature type="domain" description="Sulfatase-modifying factor enzyme-like" evidence="3">
    <location>
        <begin position="119"/>
        <end position="257"/>
    </location>
</feature>
<dbReference type="Gene3D" id="3.90.1580.10">
    <property type="entry name" value="paralog of FGE (formylglycine-generating enzyme)"/>
    <property type="match status" value="1"/>
</dbReference>
<keyword evidence="4" id="KW-0418">Kinase</keyword>
<dbReference type="PANTHER" id="PTHR23150">
    <property type="entry name" value="SULFATASE MODIFYING FACTOR 1, 2"/>
    <property type="match status" value="1"/>
</dbReference>
<dbReference type="Pfam" id="PF03781">
    <property type="entry name" value="FGE-sulfatase"/>
    <property type="match status" value="1"/>
</dbReference>
<dbReference type="GO" id="GO:0004674">
    <property type="term" value="F:protein serine/threonine kinase activity"/>
    <property type="evidence" value="ECO:0007669"/>
    <property type="project" value="UniProtKB-KW"/>
</dbReference>
<protein>
    <submittedName>
        <fullName evidence="4">Putative serine/threonine protein kinase</fullName>
    </submittedName>
</protein>
<dbReference type="GO" id="GO:0120147">
    <property type="term" value="F:formylglycine-generating oxidase activity"/>
    <property type="evidence" value="ECO:0007669"/>
    <property type="project" value="TreeGrafter"/>
</dbReference>
<dbReference type="PANTHER" id="PTHR23150:SF19">
    <property type="entry name" value="FORMYLGLYCINE-GENERATING ENZYME"/>
    <property type="match status" value="1"/>
</dbReference>
<evidence type="ECO:0000313" key="5">
    <source>
        <dbReference type="Proteomes" id="UP000019678"/>
    </source>
</evidence>
<dbReference type="SUPFAM" id="SSF56436">
    <property type="entry name" value="C-type lectin-like"/>
    <property type="match status" value="1"/>
</dbReference>
<evidence type="ECO:0000259" key="3">
    <source>
        <dbReference type="Pfam" id="PF03781"/>
    </source>
</evidence>
<proteinExistence type="predicted"/>
<feature type="region of interest" description="Disordered" evidence="1">
    <location>
        <begin position="404"/>
        <end position="442"/>
    </location>
</feature>
<evidence type="ECO:0000256" key="2">
    <source>
        <dbReference type="SAM" id="SignalP"/>
    </source>
</evidence>
<keyword evidence="2" id="KW-0732">Signal</keyword>
<keyword evidence="5" id="KW-1185">Reference proteome</keyword>
<dbReference type="InterPro" id="IPR016187">
    <property type="entry name" value="CTDL_fold"/>
</dbReference>
<comment type="caution">
    <text evidence="4">The sequence shown here is derived from an EMBL/GenBank/DDBJ whole genome shotgun (WGS) entry which is preliminary data.</text>
</comment>
<dbReference type="AlphaFoldDB" id="A0A017T1K4"/>
<dbReference type="InterPro" id="IPR051043">
    <property type="entry name" value="Sulfatase_Mod_Factor_Kinase"/>
</dbReference>
<dbReference type="STRING" id="1192034.CAP_6620"/>